<proteinExistence type="inferred from homology"/>
<sequence length="466" mass="49536">MSHPDTSASPSPDIDVSANIATVQTAPPPQRLRPPHRHAGARIREFLENETRSGMLLLAAAVLAILLANSPFRDSYHQMAGTYLGPESLGLKMSVAHWAADGLLAIFFFIVGLELKTEFVTGQLRDAKRAALPMICAVLGMVVPALLYSFVQQMTNSGLGNGWAIPAATDIAFAVALLGIFGKGLPPGVRVFLLTLAVVDDLLAITVIAVFYTDRVDFVALGLSFLVIAAFAVLVQRRVTSWWILIPLALIAWVFMFRSGVHATVAGVLLGMVVPAKMRGNEDDSMTHRFVHAIHPISAGFALPVFAFFAAGVTVTGGIGQMLTNPAAIGVIAGLVLGKFIGIYGGVVFFARFTPLKPGGGVNVADLLGVSFLAGIGFTVSLLISELSFPGDPAVDAAKFGVMVASLLAGMLGAFFLTRRRKQLSRGGDSGRGKPHTTGRFGRHTGRVRRKAAAIRTRKRRAPRFS</sequence>
<keyword evidence="14" id="KW-1185">Reference proteome</keyword>
<keyword evidence="7 11" id="KW-0915">Sodium</keyword>
<dbReference type="InterPro" id="IPR023171">
    <property type="entry name" value="Na/H_antiporter_dom_sf"/>
</dbReference>
<feature type="transmembrane region" description="Helical" evidence="11">
    <location>
        <begin position="242"/>
        <end position="272"/>
    </location>
</feature>
<feature type="transmembrane region" description="Helical" evidence="11">
    <location>
        <begin position="397"/>
        <end position="417"/>
    </location>
</feature>
<feature type="transmembrane region" description="Helical" evidence="11">
    <location>
        <begin position="218"/>
        <end position="236"/>
    </location>
</feature>
<accession>A0A1H4A537</accession>
<feature type="region of interest" description="Disordered" evidence="12">
    <location>
        <begin position="424"/>
        <end position="466"/>
    </location>
</feature>
<comment type="catalytic activity">
    <reaction evidence="11">
        <text>Na(+)(in) + 2 H(+)(out) = Na(+)(out) + 2 H(+)(in)</text>
        <dbReference type="Rhea" id="RHEA:29251"/>
        <dbReference type="ChEBI" id="CHEBI:15378"/>
        <dbReference type="ChEBI" id="CHEBI:29101"/>
    </reaction>
</comment>
<evidence type="ECO:0000256" key="5">
    <source>
        <dbReference type="ARBA" id="ARBA00022692"/>
    </source>
</evidence>
<keyword evidence="5 11" id="KW-0812">Transmembrane</keyword>
<evidence type="ECO:0000256" key="12">
    <source>
        <dbReference type="SAM" id="MobiDB-lite"/>
    </source>
</evidence>
<evidence type="ECO:0000256" key="9">
    <source>
        <dbReference type="ARBA" id="ARBA00023136"/>
    </source>
</evidence>
<evidence type="ECO:0000313" key="14">
    <source>
        <dbReference type="Proteomes" id="UP000199288"/>
    </source>
</evidence>
<keyword evidence="4 11" id="KW-1003">Cell membrane</keyword>
<dbReference type="PANTHER" id="PTHR30341:SF0">
    <property type="entry name" value="NA(+)_H(+) ANTIPORTER NHAA"/>
    <property type="match status" value="1"/>
</dbReference>
<protein>
    <recommendedName>
        <fullName evidence="11">Na(+)/H(+) antiporter NhaA</fullName>
    </recommendedName>
    <alternativeName>
        <fullName evidence="11">Sodium/proton antiporter NhaA</fullName>
    </alternativeName>
</protein>
<dbReference type="AlphaFoldDB" id="A0A1H4A537"/>
<organism evidence="13 14">
    <name type="scientific">Bowdeniella nasicola</name>
    <dbReference type="NCBI Taxonomy" id="208480"/>
    <lineage>
        <taxon>Bacteria</taxon>
        <taxon>Bacillati</taxon>
        <taxon>Actinomycetota</taxon>
        <taxon>Actinomycetes</taxon>
        <taxon>Actinomycetales</taxon>
        <taxon>Actinomycetaceae</taxon>
        <taxon>Bowdeniella</taxon>
    </lineage>
</organism>
<evidence type="ECO:0000256" key="3">
    <source>
        <dbReference type="ARBA" id="ARBA00022449"/>
    </source>
</evidence>
<feature type="transmembrane region" description="Helical" evidence="11">
    <location>
        <begin position="163"/>
        <end position="182"/>
    </location>
</feature>
<dbReference type="Gene3D" id="1.20.1530.10">
    <property type="entry name" value="Na+/H+ antiporter like domain"/>
    <property type="match status" value="1"/>
</dbReference>
<keyword evidence="10 11" id="KW-0739">Sodium transport</keyword>
<comment type="function">
    <text evidence="11">Na(+)/H(+) antiporter that extrudes sodium in exchange for external protons.</text>
</comment>
<evidence type="ECO:0000256" key="7">
    <source>
        <dbReference type="ARBA" id="ARBA00023053"/>
    </source>
</evidence>
<dbReference type="PANTHER" id="PTHR30341">
    <property type="entry name" value="SODIUM ION/PROTON ANTIPORTER NHAA-RELATED"/>
    <property type="match status" value="1"/>
</dbReference>
<evidence type="ECO:0000256" key="6">
    <source>
        <dbReference type="ARBA" id="ARBA00022989"/>
    </source>
</evidence>
<dbReference type="HAMAP" id="MF_01844">
    <property type="entry name" value="NhaA"/>
    <property type="match status" value="1"/>
</dbReference>
<dbReference type="GO" id="GO:0006885">
    <property type="term" value="P:regulation of pH"/>
    <property type="evidence" value="ECO:0007669"/>
    <property type="project" value="UniProtKB-UniRule"/>
</dbReference>
<gene>
    <name evidence="11" type="primary">nhaA</name>
    <name evidence="13" type="ORF">SAMN02910418_01334</name>
</gene>
<dbReference type="Proteomes" id="UP000199288">
    <property type="component" value="Unassembled WGS sequence"/>
</dbReference>
<dbReference type="RefSeq" id="WP_261977055.1">
    <property type="nucleotide sequence ID" value="NZ_FNQV01000007.1"/>
</dbReference>
<feature type="compositionally biased region" description="Basic residues" evidence="12">
    <location>
        <begin position="433"/>
        <end position="466"/>
    </location>
</feature>
<feature type="transmembrane region" description="Helical" evidence="11">
    <location>
        <begin position="363"/>
        <end position="385"/>
    </location>
</feature>
<keyword evidence="8 11" id="KW-0406">Ion transport</keyword>
<evidence type="ECO:0000313" key="13">
    <source>
        <dbReference type="EMBL" id="SEA31213.1"/>
    </source>
</evidence>
<feature type="transmembrane region" description="Helical" evidence="11">
    <location>
        <begin position="188"/>
        <end position="211"/>
    </location>
</feature>
<feature type="transmembrane region" description="Helical" evidence="11">
    <location>
        <begin position="93"/>
        <end position="111"/>
    </location>
</feature>
<feature type="transmembrane region" description="Helical" evidence="11">
    <location>
        <begin position="293"/>
        <end position="315"/>
    </location>
</feature>
<keyword evidence="9 11" id="KW-0472">Membrane</keyword>
<comment type="subcellular location">
    <subcellularLocation>
        <location evidence="1">Cell inner membrane</location>
        <topology evidence="1">Multi-pass membrane protein</topology>
    </subcellularLocation>
    <subcellularLocation>
        <location evidence="11">Cell membrane</location>
        <topology evidence="11">Multi-pass membrane protein</topology>
    </subcellularLocation>
</comment>
<dbReference type="GO" id="GO:0005886">
    <property type="term" value="C:plasma membrane"/>
    <property type="evidence" value="ECO:0007669"/>
    <property type="project" value="UniProtKB-SubCell"/>
</dbReference>
<evidence type="ECO:0000256" key="11">
    <source>
        <dbReference type="HAMAP-Rule" id="MF_01844"/>
    </source>
</evidence>
<dbReference type="EMBL" id="FNQV01000007">
    <property type="protein sequence ID" value="SEA31213.1"/>
    <property type="molecule type" value="Genomic_DNA"/>
</dbReference>
<evidence type="ECO:0000256" key="1">
    <source>
        <dbReference type="ARBA" id="ARBA00004429"/>
    </source>
</evidence>
<dbReference type="Pfam" id="PF06965">
    <property type="entry name" value="Na_H_antiport_1"/>
    <property type="match status" value="1"/>
</dbReference>
<name>A0A1H4A537_9ACTO</name>
<reference evidence="14" key="1">
    <citation type="submission" date="2016-10" db="EMBL/GenBank/DDBJ databases">
        <authorList>
            <person name="Varghese N."/>
            <person name="Submissions S."/>
        </authorList>
    </citation>
    <scope>NUCLEOTIDE SEQUENCE [LARGE SCALE GENOMIC DNA]</scope>
    <source>
        <strain evidence="14">KPR-1</strain>
    </source>
</reference>
<dbReference type="GO" id="GO:0015385">
    <property type="term" value="F:sodium:proton antiporter activity"/>
    <property type="evidence" value="ECO:0007669"/>
    <property type="project" value="UniProtKB-UniRule"/>
</dbReference>
<feature type="transmembrane region" description="Helical" evidence="11">
    <location>
        <begin position="54"/>
        <end position="72"/>
    </location>
</feature>
<keyword evidence="3 11" id="KW-0050">Antiport</keyword>
<keyword evidence="6 11" id="KW-1133">Transmembrane helix</keyword>
<dbReference type="InterPro" id="IPR004670">
    <property type="entry name" value="NhaA"/>
</dbReference>
<evidence type="ECO:0000256" key="4">
    <source>
        <dbReference type="ARBA" id="ARBA00022475"/>
    </source>
</evidence>
<dbReference type="NCBIfam" id="TIGR00773">
    <property type="entry name" value="NhaA"/>
    <property type="match status" value="1"/>
</dbReference>
<feature type="transmembrane region" description="Helical" evidence="11">
    <location>
        <begin position="131"/>
        <end position="151"/>
    </location>
</feature>
<evidence type="ECO:0000256" key="10">
    <source>
        <dbReference type="ARBA" id="ARBA00023201"/>
    </source>
</evidence>
<feature type="transmembrane region" description="Helical" evidence="11">
    <location>
        <begin position="327"/>
        <end position="351"/>
    </location>
</feature>
<comment type="similarity">
    <text evidence="11">Belongs to the NhaA Na(+)/H(+) (TC 2.A.33) antiporter family.</text>
</comment>
<evidence type="ECO:0000256" key="2">
    <source>
        <dbReference type="ARBA" id="ARBA00022448"/>
    </source>
</evidence>
<evidence type="ECO:0000256" key="8">
    <source>
        <dbReference type="ARBA" id="ARBA00023065"/>
    </source>
</evidence>
<keyword evidence="2 11" id="KW-0813">Transport</keyword>